<organism evidence="1 2">
    <name type="scientific">Aspergillus ibericus CBS 121593</name>
    <dbReference type="NCBI Taxonomy" id="1448316"/>
    <lineage>
        <taxon>Eukaryota</taxon>
        <taxon>Fungi</taxon>
        <taxon>Dikarya</taxon>
        <taxon>Ascomycota</taxon>
        <taxon>Pezizomycotina</taxon>
        <taxon>Eurotiomycetes</taxon>
        <taxon>Eurotiomycetidae</taxon>
        <taxon>Eurotiales</taxon>
        <taxon>Aspergillaceae</taxon>
        <taxon>Aspergillus</taxon>
        <taxon>Aspergillus subgen. Circumdati</taxon>
    </lineage>
</organism>
<dbReference type="VEuPathDB" id="FungiDB:BO80DRAFT_430371"/>
<gene>
    <name evidence="1" type="ORF">BO80DRAFT_430371</name>
</gene>
<sequence>MDYAGGSVVGRPFSSVLRLHLPCRVFTGISTRILEYQDINQLDNAGKWGQGDF</sequence>
<name>A0A395GJD1_9EURO</name>
<accession>A0A395GJD1</accession>
<dbReference type="RefSeq" id="XP_025569195.1">
    <property type="nucleotide sequence ID" value="XM_025720694.1"/>
</dbReference>
<protein>
    <submittedName>
        <fullName evidence="1">Uncharacterized protein</fullName>
    </submittedName>
</protein>
<dbReference type="Proteomes" id="UP000249402">
    <property type="component" value="Unassembled WGS sequence"/>
</dbReference>
<keyword evidence="2" id="KW-1185">Reference proteome</keyword>
<evidence type="ECO:0000313" key="2">
    <source>
        <dbReference type="Proteomes" id="UP000249402"/>
    </source>
</evidence>
<proteinExistence type="predicted"/>
<dbReference type="OrthoDB" id="10569050at2759"/>
<dbReference type="EMBL" id="KZ824515">
    <property type="protein sequence ID" value="RAK94867.1"/>
    <property type="molecule type" value="Genomic_DNA"/>
</dbReference>
<dbReference type="GeneID" id="37225559"/>
<dbReference type="AlphaFoldDB" id="A0A395GJD1"/>
<evidence type="ECO:0000313" key="1">
    <source>
        <dbReference type="EMBL" id="RAK94867.1"/>
    </source>
</evidence>
<reference evidence="1 2" key="1">
    <citation type="submission" date="2018-02" db="EMBL/GenBank/DDBJ databases">
        <title>The genomes of Aspergillus section Nigri reveals drivers in fungal speciation.</title>
        <authorList>
            <consortium name="DOE Joint Genome Institute"/>
            <person name="Vesth T.C."/>
            <person name="Nybo J."/>
            <person name="Theobald S."/>
            <person name="Brandl J."/>
            <person name="Frisvad J.C."/>
            <person name="Nielsen K.F."/>
            <person name="Lyhne E.K."/>
            <person name="Kogle M.E."/>
            <person name="Kuo A."/>
            <person name="Riley R."/>
            <person name="Clum A."/>
            <person name="Nolan M."/>
            <person name="Lipzen A."/>
            <person name="Salamov A."/>
            <person name="Henrissat B."/>
            <person name="Wiebenga A."/>
            <person name="De vries R.P."/>
            <person name="Grigoriev I.V."/>
            <person name="Mortensen U.H."/>
            <person name="Andersen M.R."/>
            <person name="Baker S.E."/>
        </authorList>
    </citation>
    <scope>NUCLEOTIDE SEQUENCE [LARGE SCALE GENOMIC DNA]</scope>
    <source>
        <strain evidence="1 2">CBS 121593</strain>
    </source>
</reference>